<dbReference type="AlphaFoldDB" id="A0A7J7JCU5"/>
<dbReference type="Proteomes" id="UP000593567">
    <property type="component" value="Unassembled WGS sequence"/>
</dbReference>
<protein>
    <submittedName>
        <fullName evidence="1">Uncharacterized protein</fullName>
    </submittedName>
</protein>
<name>A0A7J7JCU5_BUGNE</name>
<proteinExistence type="predicted"/>
<reference evidence="1" key="1">
    <citation type="submission" date="2020-06" db="EMBL/GenBank/DDBJ databases">
        <title>Draft genome of Bugula neritina, a colonial animal packing powerful symbionts and potential medicines.</title>
        <authorList>
            <person name="Rayko M."/>
        </authorList>
    </citation>
    <scope>NUCLEOTIDE SEQUENCE [LARGE SCALE GENOMIC DNA]</scope>
    <source>
        <strain evidence="1">Kwan_BN1</strain>
    </source>
</reference>
<gene>
    <name evidence="1" type="ORF">EB796_017769</name>
</gene>
<keyword evidence="2" id="KW-1185">Reference proteome</keyword>
<evidence type="ECO:0000313" key="2">
    <source>
        <dbReference type="Proteomes" id="UP000593567"/>
    </source>
</evidence>
<accession>A0A7J7JCU5</accession>
<evidence type="ECO:0000313" key="1">
    <source>
        <dbReference type="EMBL" id="KAF6023925.1"/>
    </source>
</evidence>
<organism evidence="1 2">
    <name type="scientific">Bugula neritina</name>
    <name type="common">Brown bryozoan</name>
    <name type="synonym">Sertularia neritina</name>
    <dbReference type="NCBI Taxonomy" id="10212"/>
    <lineage>
        <taxon>Eukaryota</taxon>
        <taxon>Metazoa</taxon>
        <taxon>Spiralia</taxon>
        <taxon>Lophotrochozoa</taxon>
        <taxon>Bryozoa</taxon>
        <taxon>Gymnolaemata</taxon>
        <taxon>Cheilostomatida</taxon>
        <taxon>Flustrina</taxon>
        <taxon>Buguloidea</taxon>
        <taxon>Bugulidae</taxon>
        <taxon>Bugula</taxon>
    </lineage>
</organism>
<dbReference type="EMBL" id="VXIV02002646">
    <property type="protein sequence ID" value="KAF6023925.1"/>
    <property type="molecule type" value="Genomic_DNA"/>
</dbReference>
<comment type="caution">
    <text evidence="1">The sequence shown here is derived from an EMBL/GenBank/DDBJ whole genome shotgun (WGS) entry which is preliminary data.</text>
</comment>
<sequence>MMDHLMKKSFSMGDISKQQGNAAPVTYKPIDLIEEVDEPGEYIPPYYTFKFYLSAVATVQGTDLYNVKANYGTQPHDVQGPSDNYQPLQEGGVPGAGKNYFILNLSKLPVSCESLFRKAT</sequence>